<organism evidence="1 2">
    <name type="scientific">Actinomyces respiraculi</name>
    <dbReference type="NCBI Taxonomy" id="2744574"/>
    <lineage>
        <taxon>Bacteria</taxon>
        <taxon>Bacillati</taxon>
        <taxon>Actinomycetota</taxon>
        <taxon>Actinomycetes</taxon>
        <taxon>Actinomycetales</taxon>
        <taxon>Actinomycetaceae</taxon>
        <taxon>Actinomyces</taxon>
    </lineage>
</organism>
<dbReference type="InterPro" id="IPR007739">
    <property type="entry name" value="RgpF"/>
</dbReference>
<dbReference type="RefSeq" id="WP_166856250.1">
    <property type="nucleotide sequence ID" value="NZ_CP063989.1"/>
</dbReference>
<dbReference type="EMBL" id="CP063989">
    <property type="protein sequence ID" value="QPL05817.1"/>
    <property type="molecule type" value="Genomic_DNA"/>
</dbReference>
<dbReference type="KEGG" id="arep:ID810_02260"/>
<proteinExistence type="predicted"/>
<gene>
    <name evidence="1" type="ORF">ID810_02260</name>
</gene>
<dbReference type="AlphaFoldDB" id="A0A7T0LLI1"/>
<evidence type="ECO:0000313" key="2">
    <source>
        <dbReference type="Proteomes" id="UP000594637"/>
    </source>
</evidence>
<accession>A0A7T0LLI1</accession>
<dbReference type="Proteomes" id="UP000594637">
    <property type="component" value="Chromosome"/>
</dbReference>
<name>A0A7T0LLI1_9ACTO</name>
<sequence length="619" mass="65228">MGVLSAADEHRGTVGTRTLIYLHHDPAGHVEDYVPLAIGSMRYFVDRVLVVVNGPVSDDARQRLTAVADDVLVRENEGFDVGGYLAGLRYLGWEAVAGLEGLVLTNNTFFAPVAPWGPVLEAAAAQPEASFWGLSEHAELRPHPFLAKRVMPRHLQSHFLVVRPRLLADPAFRDYWETMPPIESYKDSVAHHESRFTEHFHTLGHASFAVFPLEHYRGANPSLDDAGSLLADGCPALKRRLFFHDPLYLDHQGVSPAAVLADAVDAGYPEDVLLGGLVRTSAPRTLVVNAGLTETLTGAAVPVSRSARPVNAHALVTSPDEAACAVARLAALPDVERAVIACADGPAHAAVDSALLAAPDVAARTRVVDARRPGLGALASLLLDAADLLTGDGLLLRLAVGEAVRNPDDDALAGSAVRLAEAAALFETHASLGLVLPVLPVVGSREHGHGWAGGRSRARALARRAGIRVPLDAHTPLAAYGRSCLLRPSAATPLTALVGALSDADALSGSGVGETLEGLLAPACLSAGLHCRQVLGPADARAYGLLEHRYQALAALLPASPFEQVPHLAARSGPRASLGAVVRRDLERRAPGLANSLKPVYRIMGGAAKRLSSLHGRSR</sequence>
<dbReference type="Pfam" id="PF05045">
    <property type="entry name" value="RgpF"/>
    <property type="match status" value="1"/>
</dbReference>
<keyword evidence="2" id="KW-1185">Reference proteome</keyword>
<reference evidence="1 2" key="1">
    <citation type="submission" date="2020-11" db="EMBL/GenBank/DDBJ databases">
        <title>Actinomyces sp. ZJ750.</title>
        <authorList>
            <person name="Zhou J."/>
        </authorList>
    </citation>
    <scope>NUCLEOTIDE SEQUENCE [LARGE SCALE GENOMIC DNA]</scope>
    <source>
        <strain evidence="1 2">ZJ750</strain>
    </source>
</reference>
<evidence type="ECO:0000313" key="1">
    <source>
        <dbReference type="EMBL" id="QPL05817.1"/>
    </source>
</evidence>
<protein>
    <submittedName>
        <fullName evidence="1">Rhamnan synthesis protein F</fullName>
    </submittedName>
</protein>